<dbReference type="Pfam" id="PF08352">
    <property type="entry name" value="oligo_HPY"/>
    <property type="match status" value="1"/>
</dbReference>
<evidence type="ECO:0000313" key="7">
    <source>
        <dbReference type="Proteomes" id="UP001596044"/>
    </source>
</evidence>
<evidence type="ECO:0000256" key="2">
    <source>
        <dbReference type="ARBA" id="ARBA00022448"/>
    </source>
</evidence>
<evidence type="ECO:0000313" key="6">
    <source>
        <dbReference type="EMBL" id="MFC5449918.1"/>
    </source>
</evidence>
<accession>A0ABW0KAX3</accession>
<dbReference type="SUPFAM" id="SSF52540">
    <property type="entry name" value="P-loop containing nucleoside triphosphate hydrolases"/>
    <property type="match status" value="1"/>
</dbReference>
<reference evidence="7" key="1">
    <citation type="journal article" date="2019" name="Int. J. Syst. Evol. Microbiol.">
        <title>The Global Catalogue of Microorganisms (GCM) 10K type strain sequencing project: providing services to taxonomists for standard genome sequencing and annotation.</title>
        <authorList>
            <consortium name="The Broad Institute Genomics Platform"/>
            <consortium name="The Broad Institute Genome Sequencing Center for Infectious Disease"/>
            <person name="Wu L."/>
            <person name="Ma J."/>
        </authorList>
    </citation>
    <scope>NUCLEOTIDE SEQUENCE [LARGE SCALE GENOMIC DNA]</scope>
    <source>
        <strain evidence="7">KACC 11904</strain>
    </source>
</reference>
<proteinExistence type="inferred from homology"/>
<dbReference type="PANTHER" id="PTHR43776:SF7">
    <property type="entry name" value="D,D-DIPEPTIDE TRANSPORT ATP-BINDING PROTEIN DDPF-RELATED"/>
    <property type="match status" value="1"/>
</dbReference>
<keyword evidence="2" id="KW-0813">Transport</keyword>
<evidence type="ECO:0000256" key="3">
    <source>
        <dbReference type="ARBA" id="ARBA00022741"/>
    </source>
</evidence>
<dbReference type="Gene3D" id="3.40.50.300">
    <property type="entry name" value="P-loop containing nucleotide triphosphate hydrolases"/>
    <property type="match status" value="1"/>
</dbReference>
<dbReference type="InterPro" id="IPR027417">
    <property type="entry name" value="P-loop_NTPase"/>
</dbReference>
<dbReference type="Pfam" id="PF00005">
    <property type="entry name" value="ABC_tran"/>
    <property type="match status" value="1"/>
</dbReference>
<sequence>MSDYLLEVDNLQTYFPINKGLFRKGGVAKAVDGVTFRVKRAETLGIVGESGCGKTTTGRSVLRLVRSTSGSIKFENQEITTYRSRELRNLRSKMQIVFQDPYSSLNPRLTVYSALDEALSVHFPALSKPQRREQVMELLEIVGLNTTHVKCYPHEFSGGQRQRIGIARALAVHPALIVADEAVSALDVSIQAQIINLLQKLQSDLGLTYLFISHDLGVVKHISTRIAVMYLGRIVEIADTQQLFGDPLHPYTQALISAVPATHPLLKKKRIVLSGDVPSPVHPPSGCTFHTRCPQCMDICKVVRPSETEVQPGHTISCHLYT</sequence>
<dbReference type="Proteomes" id="UP001596044">
    <property type="component" value="Unassembled WGS sequence"/>
</dbReference>
<evidence type="ECO:0000256" key="1">
    <source>
        <dbReference type="ARBA" id="ARBA00005417"/>
    </source>
</evidence>
<dbReference type="InterPro" id="IPR017871">
    <property type="entry name" value="ABC_transporter-like_CS"/>
</dbReference>
<dbReference type="PROSITE" id="PS00211">
    <property type="entry name" value="ABC_TRANSPORTER_1"/>
    <property type="match status" value="1"/>
</dbReference>
<dbReference type="RefSeq" id="WP_270884907.1">
    <property type="nucleotide sequence ID" value="NZ_JAQFVF010000080.1"/>
</dbReference>
<keyword evidence="4 6" id="KW-0067">ATP-binding</keyword>
<dbReference type="EMBL" id="JBHSMJ010000022">
    <property type="protein sequence ID" value="MFC5449918.1"/>
    <property type="molecule type" value="Genomic_DNA"/>
</dbReference>
<dbReference type="SMART" id="SM00382">
    <property type="entry name" value="AAA"/>
    <property type="match status" value="1"/>
</dbReference>
<dbReference type="InterPro" id="IPR050319">
    <property type="entry name" value="ABC_transp_ATP-bind"/>
</dbReference>
<evidence type="ECO:0000256" key="4">
    <source>
        <dbReference type="ARBA" id="ARBA00022840"/>
    </source>
</evidence>
<keyword evidence="3" id="KW-0547">Nucleotide-binding</keyword>
<name>A0ABW0KAX3_9BACL</name>
<evidence type="ECO:0000259" key="5">
    <source>
        <dbReference type="PROSITE" id="PS50893"/>
    </source>
</evidence>
<protein>
    <submittedName>
        <fullName evidence="6">ABC transporter ATP-binding protein</fullName>
    </submittedName>
</protein>
<organism evidence="6 7">
    <name type="scientific">Paenibacillus aestuarii</name>
    <dbReference type="NCBI Taxonomy" id="516965"/>
    <lineage>
        <taxon>Bacteria</taxon>
        <taxon>Bacillati</taxon>
        <taxon>Bacillota</taxon>
        <taxon>Bacilli</taxon>
        <taxon>Bacillales</taxon>
        <taxon>Paenibacillaceae</taxon>
        <taxon>Paenibacillus</taxon>
    </lineage>
</organism>
<gene>
    <name evidence="6" type="ORF">ACFPOG_16835</name>
</gene>
<dbReference type="NCBIfam" id="TIGR01727">
    <property type="entry name" value="oligo_HPY"/>
    <property type="match status" value="1"/>
</dbReference>
<dbReference type="PANTHER" id="PTHR43776">
    <property type="entry name" value="TRANSPORT ATP-BINDING PROTEIN"/>
    <property type="match status" value="1"/>
</dbReference>
<comment type="caution">
    <text evidence="6">The sequence shown here is derived from an EMBL/GenBank/DDBJ whole genome shotgun (WGS) entry which is preliminary data.</text>
</comment>
<keyword evidence="7" id="KW-1185">Reference proteome</keyword>
<comment type="similarity">
    <text evidence="1">Belongs to the ABC transporter superfamily.</text>
</comment>
<dbReference type="InterPro" id="IPR003439">
    <property type="entry name" value="ABC_transporter-like_ATP-bd"/>
</dbReference>
<dbReference type="GO" id="GO:0005524">
    <property type="term" value="F:ATP binding"/>
    <property type="evidence" value="ECO:0007669"/>
    <property type="project" value="UniProtKB-KW"/>
</dbReference>
<dbReference type="CDD" id="cd03257">
    <property type="entry name" value="ABC_NikE_OppD_transporters"/>
    <property type="match status" value="1"/>
</dbReference>
<dbReference type="InterPro" id="IPR003593">
    <property type="entry name" value="AAA+_ATPase"/>
</dbReference>
<feature type="domain" description="ABC transporter" evidence="5">
    <location>
        <begin position="6"/>
        <end position="256"/>
    </location>
</feature>
<dbReference type="InterPro" id="IPR013563">
    <property type="entry name" value="Oligopep_ABC_C"/>
</dbReference>
<dbReference type="PROSITE" id="PS50893">
    <property type="entry name" value="ABC_TRANSPORTER_2"/>
    <property type="match status" value="1"/>
</dbReference>